<dbReference type="SMART" id="SM01027">
    <property type="entry name" value="Beta-Casp"/>
    <property type="match status" value="1"/>
</dbReference>
<protein>
    <submittedName>
        <fullName evidence="4">MBL fold hydrolase</fullName>
    </submittedName>
</protein>
<keyword evidence="1 4" id="KW-0378">Hydrolase</keyword>
<gene>
    <name evidence="4" type="ORF">GCM10010989_24380</name>
</gene>
<evidence type="ECO:0000256" key="1">
    <source>
        <dbReference type="ARBA" id="ARBA00022801"/>
    </source>
</evidence>
<dbReference type="Gene3D" id="3.60.15.10">
    <property type="entry name" value="Ribonuclease Z/Hydroxyacylglutathione hydrolase-like"/>
    <property type="match status" value="1"/>
</dbReference>
<dbReference type="InterPro" id="IPR022712">
    <property type="entry name" value="Beta_Casp"/>
</dbReference>
<dbReference type="Gene3D" id="3.40.50.10890">
    <property type="match status" value="1"/>
</dbReference>
<accession>A0A916YJT3</accession>
<dbReference type="CDD" id="cd16295">
    <property type="entry name" value="TTHA0252-CPSF-like_MBL-fold"/>
    <property type="match status" value="1"/>
</dbReference>
<dbReference type="Pfam" id="PF10996">
    <property type="entry name" value="Beta-Casp"/>
    <property type="match status" value="1"/>
</dbReference>
<dbReference type="EMBL" id="BMIO01000007">
    <property type="protein sequence ID" value="GGD49242.1"/>
    <property type="molecule type" value="Genomic_DNA"/>
</dbReference>
<organism evidence="4 5">
    <name type="scientific">Croceicoccus pelagius</name>
    <dbReference type="NCBI Taxonomy" id="1703341"/>
    <lineage>
        <taxon>Bacteria</taxon>
        <taxon>Pseudomonadati</taxon>
        <taxon>Pseudomonadota</taxon>
        <taxon>Alphaproteobacteria</taxon>
        <taxon>Sphingomonadales</taxon>
        <taxon>Erythrobacteraceae</taxon>
        <taxon>Croceicoccus</taxon>
    </lineage>
</organism>
<dbReference type="Proteomes" id="UP000598997">
    <property type="component" value="Unassembled WGS sequence"/>
</dbReference>
<feature type="domain" description="Beta-Casp" evidence="3">
    <location>
        <begin position="252"/>
        <end position="370"/>
    </location>
</feature>
<dbReference type="InterPro" id="IPR050698">
    <property type="entry name" value="MBL"/>
</dbReference>
<evidence type="ECO:0000313" key="5">
    <source>
        <dbReference type="Proteomes" id="UP000598997"/>
    </source>
</evidence>
<dbReference type="InterPro" id="IPR011108">
    <property type="entry name" value="RMMBL"/>
</dbReference>
<dbReference type="OrthoDB" id="9803916at2"/>
<dbReference type="SUPFAM" id="SSF56281">
    <property type="entry name" value="Metallo-hydrolase/oxidoreductase"/>
    <property type="match status" value="1"/>
</dbReference>
<dbReference type="PANTHER" id="PTHR11203">
    <property type="entry name" value="CLEAVAGE AND POLYADENYLATION SPECIFICITY FACTOR FAMILY MEMBER"/>
    <property type="match status" value="1"/>
</dbReference>
<dbReference type="Pfam" id="PF07521">
    <property type="entry name" value="RMMBL"/>
    <property type="match status" value="1"/>
</dbReference>
<dbReference type="GO" id="GO:0004521">
    <property type="term" value="F:RNA endonuclease activity"/>
    <property type="evidence" value="ECO:0007669"/>
    <property type="project" value="TreeGrafter"/>
</dbReference>
<dbReference type="InterPro" id="IPR036866">
    <property type="entry name" value="RibonucZ/Hydroxyglut_hydro"/>
</dbReference>
<proteinExistence type="predicted"/>
<dbReference type="SMART" id="SM00849">
    <property type="entry name" value="Lactamase_B"/>
    <property type="match status" value="1"/>
</dbReference>
<reference evidence="4 5" key="1">
    <citation type="journal article" date="2014" name="Int. J. Syst. Evol. Microbiol.">
        <title>Complete genome sequence of Corynebacterium casei LMG S-19264T (=DSM 44701T), isolated from a smear-ripened cheese.</title>
        <authorList>
            <consortium name="US DOE Joint Genome Institute (JGI-PGF)"/>
            <person name="Walter F."/>
            <person name="Albersmeier A."/>
            <person name="Kalinowski J."/>
            <person name="Ruckert C."/>
        </authorList>
    </citation>
    <scope>NUCLEOTIDE SEQUENCE [LARGE SCALE GENOMIC DNA]</scope>
    <source>
        <strain evidence="4 5">CGMCC 1.15358</strain>
    </source>
</reference>
<dbReference type="GO" id="GO:0016787">
    <property type="term" value="F:hydrolase activity"/>
    <property type="evidence" value="ECO:0007669"/>
    <property type="project" value="UniProtKB-KW"/>
</dbReference>
<dbReference type="Pfam" id="PF00753">
    <property type="entry name" value="Lactamase_B"/>
    <property type="match status" value="1"/>
</dbReference>
<sequence length="530" mass="58878">MLTVTFHGAAGTVTGSCMEFAIDDRRILVDCGMFQGSRSLEALNLEDFAFDPRRIDAVILTHAHIDHSGLLPKLVSRGFEGPIWCTKPTRDLLEHMLADSGRIHEYEAERRNHRRDRAGDKPFAPLYTAEDAMVAWGLCRTVDLEEPFDPADGFHARLWNAGHILGAASVELAAGGCRVICSGDIGPDNKSFHPDPDSPAGIDHVVCEATYGDRRREPLSIDERRRLLKSEVQAAMARGGNLVIPVFALERTQELLLDLQYLMATDEIESASVFVDSPLANRVTGVFGRYASQLEDTGGRNVFDQPQLHYVSEVKESMRLNSVSGAIILAASGMCEGGRIRHHLIHNLHRPDSTVLFVGYQAQGTLGRVILGGAERVRISGRDIKVRAQIRSILSYSAHADQAELLAWIDERCPISGSLFLDHGEAGALEVLRREVHNRHADLSIRLPQIGERYALPPGQPAKRLDTGRVDLAEAVGRDWQNAYADFATVLKSRLKDLQDDRQRREALDNMRAILESYNAHREGERRNRG</sequence>
<dbReference type="InterPro" id="IPR001279">
    <property type="entry name" value="Metallo-B-lactamas"/>
</dbReference>
<name>A0A916YJT3_9SPHN</name>
<feature type="domain" description="Metallo-beta-lactamase" evidence="2">
    <location>
        <begin position="14"/>
        <end position="236"/>
    </location>
</feature>
<evidence type="ECO:0000259" key="3">
    <source>
        <dbReference type="SMART" id="SM01027"/>
    </source>
</evidence>
<dbReference type="PANTHER" id="PTHR11203:SF37">
    <property type="entry name" value="INTEGRATOR COMPLEX SUBUNIT 11"/>
    <property type="match status" value="1"/>
</dbReference>
<dbReference type="AlphaFoldDB" id="A0A916YJT3"/>
<evidence type="ECO:0000259" key="2">
    <source>
        <dbReference type="SMART" id="SM00849"/>
    </source>
</evidence>
<evidence type="ECO:0000313" key="4">
    <source>
        <dbReference type="EMBL" id="GGD49242.1"/>
    </source>
</evidence>
<keyword evidence="5" id="KW-1185">Reference proteome</keyword>
<comment type="caution">
    <text evidence="4">The sequence shown here is derived from an EMBL/GenBank/DDBJ whole genome shotgun (WGS) entry which is preliminary data.</text>
</comment>